<keyword evidence="3" id="KW-0223">Dioxygenase</keyword>
<dbReference type="GO" id="GO:0031418">
    <property type="term" value="F:L-ascorbic acid binding"/>
    <property type="evidence" value="ECO:0007669"/>
    <property type="project" value="InterPro"/>
</dbReference>
<dbReference type="InterPro" id="IPR039210">
    <property type="entry name" value="OGFOD3"/>
</dbReference>
<feature type="transmembrane region" description="Helical" evidence="7">
    <location>
        <begin position="50"/>
        <end position="68"/>
    </location>
</feature>
<dbReference type="InterPro" id="IPR044862">
    <property type="entry name" value="Pro_4_hyd_alph_FE2OG_OXY"/>
</dbReference>
<proteinExistence type="predicted"/>
<protein>
    <submittedName>
        <fullName evidence="9">2-oxoglutarate and iron-dependent oxygenase domain-containing protein 3</fullName>
    </submittedName>
</protein>
<dbReference type="AlphaFoldDB" id="A0A2J7PLT6"/>
<evidence type="ECO:0000256" key="1">
    <source>
        <dbReference type="ARBA" id="ARBA00001961"/>
    </source>
</evidence>
<evidence type="ECO:0000256" key="2">
    <source>
        <dbReference type="ARBA" id="ARBA00022723"/>
    </source>
</evidence>
<dbReference type="PANTHER" id="PTHR14650">
    <property type="entry name" value="PROLYL HYDROXYLASE-RELATED"/>
    <property type="match status" value="1"/>
</dbReference>
<dbReference type="GO" id="GO:0016020">
    <property type="term" value="C:membrane"/>
    <property type="evidence" value="ECO:0007669"/>
    <property type="project" value="TreeGrafter"/>
</dbReference>
<keyword evidence="7" id="KW-1133">Transmembrane helix</keyword>
<dbReference type="Proteomes" id="UP000235965">
    <property type="component" value="Unassembled WGS sequence"/>
</dbReference>
<gene>
    <name evidence="9" type="ORF">B7P43_G04972</name>
</gene>
<keyword evidence="2" id="KW-0479">Metal-binding</keyword>
<accession>A0A2J7PLT6</accession>
<comment type="cofactor">
    <cofactor evidence="1">
        <name>L-ascorbate</name>
        <dbReference type="ChEBI" id="CHEBI:38290"/>
    </cofactor>
</comment>
<reference evidence="9 10" key="1">
    <citation type="submission" date="2017-12" db="EMBL/GenBank/DDBJ databases">
        <title>Hemimetabolous genomes reveal molecular basis of termite eusociality.</title>
        <authorList>
            <person name="Harrison M.C."/>
            <person name="Jongepier E."/>
            <person name="Robertson H.M."/>
            <person name="Arning N."/>
            <person name="Bitard-Feildel T."/>
            <person name="Chao H."/>
            <person name="Childers C.P."/>
            <person name="Dinh H."/>
            <person name="Doddapaneni H."/>
            <person name="Dugan S."/>
            <person name="Gowin J."/>
            <person name="Greiner C."/>
            <person name="Han Y."/>
            <person name="Hu H."/>
            <person name="Hughes D.S.T."/>
            <person name="Huylmans A.-K."/>
            <person name="Kemena C."/>
            <person name="Kremer L.P.M."/>
            <person name="Lee S.L."/>
            <person name="Lopez-Ezquerra A."/>
            <person name="Mallet L."/>
            <person name="Monroy-Kuhn J.M."/>
            <person name="Moser A."/>
            <person name="Murali S.C."/>
            <person name="Muzny D.M."/>
            <person name="Otani S."/>
            <person name="Piulachs M.-D."/>
            <person name="Poelchau M."/>
            <person name="Qu J."/>
            <person name="Schaub F."/>
            <person name="Wada-Katsumata A."/>
            <person name="Worley K.C."/>
            <person name="Xie Q."/>
            <person name="Ylla G."/>
            <person name="Poulsen M."/>
            <person name="Gibbs R.A."/>
            <person name="Schal C."/>
            <person name="Richards S."/>
            <person name="Belles X."/>
            <person name="Korb J."/>
            <person name="Bornberg-Bauer E."/>
        </authorList>
    </citation>
    <scope>NUCLEOTIDE SEQUENCE [LARGE SCALE GENOMIC DNA]</scope>
    <source>
        <tissue evidence="9">Whole body</tissue>
    </source>
</reference>
<dbReference type="GO" id="GO:0051213">
    <property type="term" value="F:dioxygenase activity"/>
    <property type="evidence" value="ECO:0007669"/>
    <property type="project" value="UniProtKB-KW"/>
</dbReference>
<organism evidence="9 10">
    <name type="scientific">Cryptotermes secundus</name>
    <dbReference type="NCBI Taxonomy" id="105785"/>
    <lineage>
        <taxon>Eukaryota</taxon>
        <taxon>Metazoa</taxon>
        <taxon>Ecdysozoa</taxon>
        <taxon>Arthropoda</taxon>
        <taxon>Hexapoda</taxon>
        <taxon>Insecta</taxon>
        <taxon>Pterygota</taxon>
        <taxon>Neoptera</taxon>
        <taxon>Polyneoptera</taxon>
        <taxon>Dictyoptera</taxon>
        <taxon>Blattodea</taxon>
        <taxon>Blattoidea</taxon>
        <taxon>Termitoidae</taxon>
        <taxon>Kalotermitidae</taxon>
        <taxon>Cryptotermitinae</taxon>
        <taxon>Cryptotermes</taxon>
    </lineage>
</organism>
<keyword evidence="7" id="KW-0812">Transmembrane</keyword>
<dbReference type="OrthoDB" id="427071at2759"/>
<keyword evidence="4" id="KW-0560">Oxidoreductase</keyword>
<dbReference type="GO" id="GO:0005506">
    <property type="term" value="F:iron ion binding"/>
    <property type="evidence" value="ECO:0007669"/>
    <property type="project" value="InterPro"/>
</dbReference>
<dbReference type="InParanoid" id="A0A2J7PLT6"/>
<evidence type="ECO:0000256" key="6">
    <source>
        <dbReference type="SAM" id="MobiDB-lite"/>
    </source>
</evidence>
<comment type="caution">
    <text evidence="9">The sequence shown here is derived from an EMBL/GenBank/DDBJ whole genome shotgun (WGS) entry which is preliminary data.</text>
</comment>
<dbReference type="PROSITE" id="PS51471">
    <property type="entry name" value="FE2OG_OXY"/>
    <property type="match status" value="1"/>
</dbReference>
<dbReference type="Gene3D" id="2.60.120.620">
    <property type="entry name" value="q2cbj1_9rhob like domain"/>
    <property type="match status" value="1"/>
</dbReference>
<name>A0A2J7PLT6_9NEOP</name>
<evidence type="ECO:0000256" key="4">
    <source>
        <dbReference type="ARBA" id="ARBA00023002"/>
    </source>
</evidence>
<feature type="domain" description="Fe2OG dioxygenase" evidence="8">
    <location>
        <begin position="206"/>
        <end position="310"/>
    </location>
</feature>
<evidence type="ECO:0000313" key="10">
    <source>
        <dbReference type="Proteomes" id="UP000235965"/>
    </source>
</evidence>
<dbReference type="InterPro" id="IPR006620">
    <property type="entry name" value="Pro_4_hyd_alph"/>
</dbReference>
<dbReference type="STRING" id="105785.A0A2J7PLT6"/>
<dbReference type="EMBL" id="NEVH01024423">
    <property type="protein sequence ID" value="PNF17297.1"/>
    <property type="molecule type" value="Genomic_DNA"/>
</dbReference>
<keyword evidence="5" id="KW-0408">Iron</keyword>
<evidence type="ECO:0000256" key="3">
    <source>
        <dbReference type="ARBA" id="ARBA00022964"/>
    </source>
</evidence>
<dbReference type="Pfam" id="PF13640">
    <property type="entry name" value="2OG-FeII_Oxy_3"/>
    <property type="match status" value="1"/>
</dbReference>
<keyword evidence="7" id="KW-0472">Membrane</keyword>
<feature type="region of interest" description="Disordered" evidence="6">
    <location>
        <begin position="1"/>
        <end position="39"/>
    </location>
</feature>
<sequence length="330" mass="37327">MEYRGKQIKRKDANNEKSKSSKITSEEKEGESKEKESKYGHMPTFPYQRVFTRAILILGVLTVVYFGTKDGREVALAKQKEVLHHRAQDITCSDDYKAELESFPGCVPRRCGRAMSDKLVSGSEADVLLSIAKRGMALGGSQGGATILDLHSGALSQGKNFVNIYRLNDAKDVFKKTDFTFYKVVKTKIQNAIAHHFGVQPQSLYLTHPTFFSRLTAAPALTVHDEYWHPHIDKETYESFHYTSLLYLSDYGRDFQGGRFVFIDGDNTNRTVEPRKGRVCMFTSGSENLHYVERVMSGTRYALTVSFTCDQKYAIDDPTLPSSPQNEQKQ</sequence>
<evidence type="ECO:0000256" key="7">
    <source>
        <dbReference type="SAM" id="Phobius"/>
    </source>
</evidence>
<dbReference type="GO" id="GO:0016705">
    <property type="term" value="F:oxidoreductase activity, acting on paired donors, with incorporation or reduction of molecular oxygen"/>
    <property type="evidence" value="ECO:0007669"/>
    <property type="project" value="InterPro"/>
</dbReference>
<keyword evidence="10" id="KW-1185">Reference proteome</keyword>
<dbReference type="SMART" id="SM00702">
    <property type="entry name" value="P4Hc"/>
    <property type="match status" value="1"/>
</dbReference>
<evidence type="ECO:0000256" key="5">
    <source>
        <dbReference type="ARBA" id="ARBA00023004"/>
    </source>
</evidence>
<dbReference type="PANTHER" id="PTHR14650:SF1">
    <property type="entry name" value="2-OXOGLUTARATE AND IRON-DEPENDENT OXYGENASE DOMAIN-CONTAINING PROTEIN 3"/>
    <property type="match status" value="1"/>
</dbReference>
<evidence type="ECO:0000259" key="8">
    <source>
        <dbReference type="PROSITE" id="PS51471"/>
    </source>
</evidence>
<dbReference type="EMBL" id="NEVH01024423">
    <property type="protein sequence ID" value="PNF17296.1"/>
    <property type="molecule type" value="Genomic_DNA"/>
</dbReference>
<dbReference type="InterPro" id="IPR005123">
    <property type="entry name" value="Oxoglu/Fe-dep_dioxygenase_dom"/>
</dbReference>
<evidence type="ECO:0000313" key="9">
    <source>
        <dbReference type="EMBL" id="PNF17296.1"/>
    </source>
</evidence>